<dbReference type="AlphaFoldDB" id="A0A3N4KLQ0"/>
<dbReference type="InParanoid" id="A0A3N4KLQ0"/>
<proteinExistence type="predicted"/>
<protein>
    <submittedName>
        <fullName evidence="1">Uncharacterized protein</fullName>
    </submittedName>
</protein>
<accession>A0A3N4KLQ0</accession>
<sequence>MYRCAPPTLTAAGDRSDSYFASPLELRRGLRERICFPFEFFNFLSREIEYVCVCVCVCECVHVVRCVGVSSRKVSCLDSQPSGIVDPELVV</sequence>
<dbReference type="EMBL" id="ML119135">
    <property type="protein sequence ID" value="RPB11497.1"/>
    <property type="molecule type" value="Genomic_DNA"/>
</dbReference>
<evidence type="ECO:0000313" key="2">
    <source>
        <dbReference type="Proteomes" id="UP000277580"/>
    </source>
</evidence>
<dbReference type="Proteomes" id="UP000277580">
    <property type="component" value="Unassembled WGS sequence"/>
</dbReference>
<gene>
    <name evidence="1" type="ORF">P167DRAFT_215765</name>
</gene>
<organism evidence="1 2">
    <name type="scientific">Morchella conica CCBAS932</name>
    <dbReference type="NCBI Taxonomy" id="1392247"/>
    <lineage>
        <taxon>Eukaryota</taxon>
        <taxon>Fungi</taxon>
        <taxon>Dikarya</taxon>
        <taxon>Ascomycota</taxon>
        <taxon>Pezizomycotina</taxon>
        <taxon>Pezizomycetes</taxon>
        <taxon>Pezizales</taxon>
        <taxon>Morchellaceae</taxon>
        <taxon>Morchella</taxon>
    </lineage>
</organism>
<keyword evidence="2" id="KW-1185">Reference proteome</keyword>
<reference evidence="1 2" key="1">
    <citation type="journal article" date="2018" name="Nat. Ecol. Evol.">
        <title>Pezizomycetes genomes reveal the molecular basis of ectomycorrhizal truffle lifestyle.</title>
        <authorList>
            <person name="Murat C."/>
            <person name="Payen T."/>
            <person name="Noel B."/>
            <person name="Kuo A."/>
            <person name="Morin E."/>
            <person name="Chen J."/>
            <person name="Kohler A."/>
            <person name="Krizsan K."/>
            <person name="Balestrini R."/>
            <person name="Da Silva C."/>
            <person name="Montanini B."/>
            <person name="Hainaut M."/>
            <person name="Levati E."/>
            <person name="Barry K.W."/>
            <person name="Belfiori B."/>
            <person name="Cichocki N."/>
            <person name="Clum A."/>
            <person name="Dockter R.B."/>
            <person name="Fauchery L."/>
            <person name="Guy J."/>
            <person name="Iotti M."/>
            <person name="Le Tacon F."/>
            <person name="Lindquist E.A."/>
            <person name="Lipzen A."/>
            <person name="Malagnac F."/>
            <person name="Mello A."/>
            <person name="Molinier V."/>
            <person name="Miyauchi S."/>
            <person name="Poulain J."/>
            <person name="Riccioni C."/>
            <person name="Rubini A."/>
            <person name="Sitrit Y."/>
            <person name="Splivallo R."/>
            <person name="Traeger S."/>
            <person name="Wang M."/>
            <person name="Zifcakova L."/>
            <person name="Wipf D."/>
            <person name="Zambonelli A."/>
            <person name="Paolocci F."/>
            <person name="Nowrousian M."/>
            <person name="Ottonello S."/>
            <person name="Baldrian P."/>
            <person name="Spatafora J.W."/>
            <person name="Henrissat B."/>
            <person name="Nagy L.G."/>
            <person name="Aury J.M."/>
            <person name="Wincker P."/>
            <person name="Grigoriev I.V."/>
            <person name="Bonfante P."/>
            <person name="Martin F.M."/>
        </authorList>
    </citation>
    <scope>NUCLEOTIDE SEQUENCE [LARGE SCALE GENOMIC DNA]</scope>
    <source>
        <strain evidence="1 2">CCBAS932</strain>
    </source>
</reference>
<name>A0A3N4KLQ0_9PEZI</name>
<evidence type="ECO:0000313" key="1">
    <source>
        <dbReference type="EMBL" id="RPB11497.1"/>
    </source>
</evidence>